<dbReference type="Proteomes" id="UP001300745">
    <property type="component" value="Unassembled WGS sequence"/>
</dbReference>
<gene>
    <name evidence="1" type="ORF">ORI27_13845</name>
</gene>
<dbReference type="EMBL" id="JAPJDO010000010">
    <property type="protein sequence ID" value="MCX2937787.1"/>
    <property type="molecule type" value="Genomic_DNA"/>
</dbReference>
<evidence type="ECO:0000313" key="1">
    <source>
        <dbReference type="EMBL" id="MCX2937787.1"/>
    </source>
</evidence>
<comment type="caution">
    <text evidence="1">The sequence shown here is derived from an EMBL/GenBank/DDBJ whole genome shotgun (WGS) entry which is preliminary data.</text>
</comment>
<evidence type="ECO:0000313" key="2">
    <source>
        <dbReference type="Proteomes" id="UP001300745"/>
    </source>
</evidence>
<sequence length="202" mass="22782">MILVDVQCDDSACDEIEYVDVYFNDLNDLVAAIGRYVPDGWRIVSRAEIGYPIVLCPEHAFEDQEFLHDPETGTVGDCWRAGIASVLGRPIAEVPHFVRDYPSQEGDETARWFAETRGWLLKHHQVEVLYYDNPDAVRAECRAEVSVFPHILIDGRSPRGDFFHVVVGDAETGEMVHDPHPDRTGLREITGAFVLVREATES</sequence>
<name>A0ABT3SE52_9MYCO</name>
<proteinExistence type="predicted"/>
<keyword evidence="2" id="KW-1185">Reference proteome</keyword>
<evidence type="ECO:0008006" key="3">
    <source>
        <dbReference type="Google" id="ProtNLM"/>
    </source>
</evidence>
<dbReference type="RefSeq" id="WP_265997445.1">
    <property type="nucleotide sequence ID" value="NZ_JAPJDN010000010.1"/>
</dbReference>
<accession>A0ABT3SE52</accession>
<reference evidence="1 2" key="1">
    <citation type="submission" date="2022-11" db="EMBL/GenBank/DDBJ databases">
        <title>Mycobacterium sp. nov.</title>
        <authorList>
            <person name="Papic B."/>
            <person name="Spicic S."/>
            <person name="Duvnjak S."/>
        </authorList>
    </citation>
    <scope>NUCLEOTIDE SEQUENCE [LARGE SCALE GENOMIC DNA]</scope>
    <source>
        <strain evidence="1 2">CVI_P4</strain>
    </source>
</reference>
<protein>
    <recommendedName>
        <fullName evidence="3">Peptidase C39-like domain-containing protein</fullName>
    </recommendedName>
</protein>
<organism evidence="1 2">
    <name type="scientific">Mycobacterium pinniadriaticum</name>
    <dbReference type="NCBI Taxonomy" id="2994102"/>
    <lineage>
        <taxon>Bacteria</taxon>
        <taxon>Bacillati</taxon>
        <taxon>Actinomycetota</taxon>
        <taxon>Actinomycetes</taxon>
        <taxon>Mycobacteriales</taxon>
        <taxon>Mycobacteriaceae</taxon>
        <taxon>Mycobacterium</taxon>
    </lineage>
</organism>